<evidence type="ECO:0000256" key="10">
    <source>
        <dbReference type="ARBA" id="ARBA00022723"/>
    </source>
</evidence>
<evidence type="ECO:0000313" key="21">
    <source>
        <dbReference type="EMBL" id="QCX02370.1"/>
    </source>
</evidence>
<keyword evidence="14" id="KW-0442">Lipid degradation</keyword>
<feature type="binding site" description="in dimeric form" evidence="20">
    <location>
        <position position="165"/>
    </location>
    <ligand>
        <name>Ca(2+)</name>
        <dbReference type="ChEBI" id="CHEBI:29108"/>
        <label>1</label>
    </ligand>
</feature>
<dbReference type="AlphaFoldDB" id="A0A5B7T015"/>
<keyword evidence="12" id="KW-0378">Hydrolase</keyword>
<evidence type="ECO:0000313" key="22">
    <source>
        <dbReference type="Proteomes" id="UP000310017"/>
    </source>
</evidence>
<dbReference type="Gene3D" id="2.40.230.10">
    <property type="entry name" value="Phospholipase A1"/>
    <property type="match status" value="1"/>
</dbReference>
<keyword evidence="11" id="KW-0732">Signal</keyword>
<accession>A0A5B7T015</accession>
<evidence type="ECO:0000256" key="20">
    <source>
        <dbReference type="PIRSR" id="PIRSR603187-2"/>
    </source>
</evidence>
<evidence type="ECO:0000256" key="17">
    <source>
        <dbReference type="ARBA" id="ARBA00023237"/>
    </source>
</evidence>
<keyword evidence="13 20" id="KW-0106">Calcium</keyword>
<feature type="binding site" description="in dimeric form" evidence="20">
    <location>
        <position position="124"/>
    </location>
    <ligand>
        <name>Ca(2+)</name>
        <dbReference type="ChEBI" id="CHEBI:29108"/>
        <label>1</label>
    </ligand>
</feature>
<comment type="catalytic activity">
    <reaction evidence="1">
        <text>a 1,2-diacyl-sn-glycero-3-phosphocholine + H2O = a 2-acyl-sn-glycero-3-phosphocholine + a fatty acid + H(+)</text>
        <dbReference type="Rhea" id="RHEA:18689"/>
        <dbReference type="ChEBI" id="CHEBI:15377"/>
        <dbReference type="ChEBI" id="CHEBI:15378"/>
        <dbReference type="ChEBI" id="CHEBI:28868"/>
        <dbReference type="ChEBI" id="CHEBI:57643"/>
        <dbReference type="ChEBI" id="CHEBI:57875"/>
        <dbReference type="EC" id="3.1.1.32"/>
    </reaction>
</comment>
<proteinExistence type="inferred from homology"/>
<evidence type="ECO:0000256" key="19">
    <source>
        <dbReference type="PIRSR" id="PIRSR603187-1"/>
    </source>
</evidence>
<evidence type="ECO:0000256" key="8">
    <source>
        <dbReference type="ARBA" id="ARBA00022452"/>
    </source>
</evidence>
<feature type="active site" description="Proton acceptor" evidence="19">
    <location>
        <position position="160"/>
    </location>
</feature>
<keyword evidence="8" id="KW-1134">Transmembrane beta strand</keyword>
<keyword evidence="16" id="KW-0472">Membrane</keyword>
<dbReference type="EMBL" id="CP040710">
    <property type="protein sequence ID" value="QCX02370.1"/>
    <property type="molecule type" value="Genomic_DNA"/>
</dbReference>
<evidence type="ECO:0000256" key="16">
    <source>
        <dbReference type="ARBA" id="ARBA00023136"/>
    </source>
</evidence>
<evidence type="ECO:0000256" key="3">
    <source>
        <dbReference type="ARBA" id="ARBA00004571"/>
    </source>
</evidence>
<dbReference type="OrthoDB" id="188433at2"/>
<evidence type="ECO:0000256" key="5">
    <source>
        <dbReference type="ARBA" id="ARBA00011702"/>
    </source>
</evidence>
<keyword evidence="9" id="KW-0812">Transmembrane</keyword>
<dbReference type="Pfam" id="PF02253">
    <property type="entry name" value="PLA1"/>
    <property type="match status" value="1"/>
</dbReference>
<feature type="binding site" description="in dimeric form" evidence="20">
    <location>
        <position position="203"/>
    </location>
    <ligand>
        <name>Ca(2+)</name>
        <dbReference type="ChEBI" id="CHEBI:29108"/>
        <label>1</label>
    </ligand>
</feature>
<protein>
    <recommendedName>
        <fullName evidence="18">Phosphatidylcholine 1-acylhydrolase</fullName>
        <ecNumber evidence="6">3.1.1.32</ecNumber>
        <ecNumber evidence="7">3.1.1.4</ecNumber>
    </recommendedName>
</protein>
<dbReference type="CDD" id="cd00541">
    <property type="entry name" value="OMPLA"/>
    <property type="match status" value="1"/>
</dbReference>
<comment type="similarity">
    <text evidence="4">Belongs to the phospholipase A1 family.</text>
</comment>
<comment type="subcellular location">
    <subcellularLocation>
        <location evidence="3">Cell outer membrane</location>
        <topology evidence="3">Multi-pass membrane protein</topology>
    </subcellularLocation>
</comment>
<evidence type="ECO:0000256" key="1">
    <source>
        <dbReference type="ARBA" id="ARBA00000111"/>
    </source>
</evidence>
<evidence type="ECO:0000256" key="9">
    <source>
        <dbReference type="ARBA" id="ARBA00022692"/>
    </source>
</evidence>
<sequence length="289" mass="33121">MVLSGVGFLSAQDGNVNDYIFENSKSLSELWELDEAHQSGTFLISSYKPIYFTIAKYSSDTNKNPISERSEAMLPEPIGLNTLESKFQISLKTKIFHNVFWGKGDLWAAYTQRAHWQIYNDALSRPFRELNYEPEIIVNFPVRYSFLGWTGRMLGAAFVHESNGRSEPLSRSWNRMVFHAGFENGDWQVMLRPWFRIPAGKDDNEDIMDFIGRGEASVIYDLGGQRFRATVRHSLRFGDKSKGSVQLDWSFPIVKNFSGHIQFFDGYGETLIDYNHRQTTIGIGVSLIN</sequence>
<evidence type="ECO:0000256" key="7">
    <source>
        <dbReference type="ARBA" id="ARBA00013278"/>
    </source>
</evidence>
<keyword evidence="22" id="KW-1185">Reference proteome</keyword>
<feature type="active site" description="Proton acceptor" evidence="19">
    <location>
        <position position="162"/>
    </location>
</feature>
<dbReference type="GO" id="GO:0016042">
    <property type="term" value="P:lipid catabolic process"/>
    <property type="evidence" value="ECO:0007669"/>
    <property type="project" value="UniProtKB-KW"/>
</dbReference>
<keyword evidence="10 20" id="KW-0479">Metal-binding</keyword>
<dbReference type="PANTHER" id="PTHR40457:SF1">
    <property type="entry name" value="PHOSPHOLIPASE A1"/>
    <property type="match status" value="1"/>
</dbReference>
<dbReference type="GO" id="GO:0009279">
    <property type="term" value="C:cell outer membrane"/>
    <property type="evidence" value="ECO:0007669"/>
    <property type="project" value="UniProtKB-SubCell"/>
</dbReference>
<dbReference type="InterPro" id="IPR036541">
    <property type="entry name" value="PLipase_A1_sf"/>
</dbReference>
<evidence type="ECO:0000256" key="18">
    <source>
        <dbReference type="ARBA" id="ARBA00032375"/>
    </source>
</evidence>
<evidence type="ECO:0000256" key="2">
    <source>
        <dbReference type="ARBA" id="ARBA00001604"/>
    </source>
</evidence>
<name>A0A5B7T015_9FLAO</name>
<comment type="catalytic activity">
    <reaction evidence="2">
        <text>a 1,2-diacyl-sn-glycero-3-phosphocholine + H2O = a 1-acyl-sn-glycero-3-phosphocholine + a fatty acid + H(+)</text>
        <dbReference type="Rhea" id="RHEA:15801"/>
        <dbReference type="ChEBI" id="CHEBI:15377"/>
        <dbReference type="ChEBI" id="CHEBI:15378"/>
        <dbReference type="ChEBI" id="CHEBI:28868"/>
        <dbReference type="ChEBI" id="CHEBI:57643"/>
        <dbReference type="ChEBI" id="CHEBI:58168"/>
        <dbReference type="EC" id="3.1.1.4"/>
    </reaction>
</comment>
<comment type="subunit">
    <text evidence="5">Homodimer; dimerization is reversible, and the dimeric form is the active one.</text>
</comment>
<evidence type="ECO:0000256" key="12">
    <source>
        <dbReference type="ARBA" id="ARBA00022801"/>
    </source>
</evidence>
<keyword evidence="17" id="KW-0998">Cell outer membrane</keyword>
<evidence type="ECO:0000256" key="11">
    <source>
        <dbReference type="ARBA" id="ARBA00022729"/>
    </source>
</evidence>
<dbReference type="GO" id="GO:0008970">
    <property type="term" value="F:phospholipase A1 activity"/>
    <property type="evidence" value="ECO:0007669"/>
    <property type="project" value="UniProtKB-EC"/>
</dbReference>
<dbReference type="GO" id="GO:0005509">
    <property type="term" value="F:calcium ion binding"/>
    <property type="evidence" value="ECO:0007669"/>
    <property type="project" value="TreeGrafter"/>
</dbReference>
<dbReference type="SUPFAM" id="SSF56931">
    <property type="entry name" value="Outer membrane phospholipase A (OMPLA)"/>
    <property type="match status" value="1"/>
</dbReference>
<dbReference type="KEGG" id="asag:FGM00_13035"/>
<evidence type="ECO:0000256" key="6">
    <source>
        <dbReference type="ARBA" id="ARBA00013179"/>
    </source>
</evidence>
<dbReference type="GO" id="GO:0004623">
    <property type="term" value="F:phospholipase A2 activity"/>
    <property type="evidence" value="ECO:0007669"/>
    <property type="project" value="UniProtKB-EC"/>
</dbReference>
<organism evidence="21 22">
    <name type="scientific">Aggregatimonas sangjinii</name>
    <dbReference type="NCBI Taxonomy" id="2583587"/>
    <lineage>
        <taxon>Bacteria</taxon>
        <taxon>Pseudomonadati</taxon>
        <taxon>Bacteroidota</taxon>
        <taxon>Flavobacteriia</taxon>
        <taxon>Flavobacteriales</taxon>
        <taxon>Flavobacteriaceae</taxon>
        <taxon>Aggregatimonas</taxon>
    </lineage>
</organism>
<gene>
    <name evidence="21" type="ORF">FGM00_13035</name>
</gene>
<evidence type="ECO:0000256" key="4">
    <source>
        <dbReference type="ARBA" id="ARBA00010525"/>
    </source>
</evidence>
<dbReference type="Proteomes" id="UP000310017">
    <property type="component" value="Chromosome"/>
</dbReference>
<dbReference type="EC" id="3.1.1.32" evidence="6"/>
<feature type="binding site" description="in dimeric form" evidence="20">
    <location>
        <position position="170"/>
    </location>
    <ligand>
        <name>Ca(2+)</name>
        <dbReference type="ChEBI" id="CHEBI:29108"/>
        <label>1</label>
    </ligand>
</feature>
<evidence type="ECO:0000256" key="15">
    <source>
        <dbReference type="ARBA" id="ARBA00023098"/>
    </source>
</evidence>
<dbReference type="EC" id="3.1.1.4" evidence="7"/>
<dbReference type="PANTHER" id="PTHR40457">
    <property type="entry name" value="PHOSPHOLIPASE A1"/>
    <property type="match status" value="1"/>
</dbReference>
<keyword evidence="15" id="KW-0443">Lipid metabolism</keyword>
<dbReference type="PRINTS" id="PR01486">
    <property type="entry name" value="PHPHLIPASEA1"/>
</dbReference>
<evidence type="ECO:0000256" key="13">
    <source>
        <dbReference type="ARBA" id="ARBA00022837"/>
    </source>
</evidence>
<dbReference type="InterPro" id="IPR003187">
    <property type="entry name" value="PLipase_A1"/>
</dbReference>
<evidence type="ECO:0000256" key="14">
    <source>
        <dbReference type="ARBA" id="ARBA00022963"/>
    </source>
</evidence>
<reference evidence="21 22" key="1">
    <citation type="submission" date="2019-05" db="EMBL/GenBank/DDBJ databases">
        <title>Genome sequencing of F202Z8.</title>
        <authorList>
            <person name="Kwon Y.M."/>
        </authorList>
    </citation>
    <scope>NUCLEOTIDE SEQUENCE [LARGE SCALE GENOMIC DNA]</scope>
    <source>
        <strain evidence="21 22">F202Z8</strain>
    </source>
</reference>
<comment type="cofactor">
    <cofactor evidence="20">
        <name>Ca(2+)</name>
        <dbReference type="ChEBI" id="CHEBI:29108"/>
    </cofactor>
    <text evidence="20">Binds 1 Ca(2+) ion per monomer.</text>
</comment>